<comment type="activity regulation">
    <text evidence="12">Na(+) is not transported, but it plays an essential structural role and its presence is essential for fluoride channel function.</text>
</comment>
<dbReference type="AlphaFoldDB" id="A0A0W0Z9T8"/>
<feature type="transmembrane region" description="Helical" evidence="12">
    <location>
        <begin position="39"/>
        <end position="58"/>
    </location>
</feature>
<reference evidence="13 14" key="1">
    <citation type="submission" date="2015-11" db="EMBL/GenBank/DDBJ databases">
        <title>Genomic analysis of 38 Legionella species identifies large and diverse effector repertoires.</title>
        <authorList>
            <person name="Burstein D."/>
            <person name="Amaro F."/>
            <person name="Zusman T."/>
            <person name="Lifshitz Z."/>
            <person name="Cohen O."/>
            <person name="Gilbert J.A."/>
            <person name="Pupko T."/>
            <person name="Shuman H.A."/>
            <person name="Segal G."/>
        </authorList>
    </citation>
    <scope>NUCLEOTIDE SEQUENCE [LARGE SCALE GENOMIC DNA]</scope>
    <source>
        <strain evidence="13 14">Mt.St.Helens-9</strain>
    </source>
</reference>
<organism evidence="13 14">
    <name type="scientific">Legionella spiritensis</name>
    <dbReference type="NCBI Taxonomy" id="452"/>
    <lineage>
        <taxon>Bacteria</taxon>
        <taxon>Pseudomonadati</taxon>
        <taxon>Pseudomonadota</taxon>
        <taxon>Gammaproteobacteria</taxon>
        <taxon>Legionellales</taxon>
        <taxon>Legionellaceae</taxon>
        <taxon>Legionella</taxon>
    </lineage>
</organism>
<evidence type="ECO:0000256" key="8">
    <source>
        <dbReference type="ARBA" id="ARBA00023136"/>
    </source>
</evidence>
<name>A0A0W0Z9T8_LEGSP</name>
<evidence type="ECO:0000256" key="10">
    <source>
        <dbReference type="ARBA" id="ARBA00035120"/>
    </source>
</evidence>
<comment type="caution">
    <text evidence="13">The sequence shown here is derived from an EMBL/GenBank/DDBJ whole genome shotgun (WGS) entry which is preliminary data.</text>
</comment>
<accession>A0A0W0Z9T8</accession>
<dbReference type="InterPro" id="IPR003691">
    <property type="entry name" value="FluC"/>
</dbReference>
<evidence type="ECO:0000256" key="7">
    <source>
        <dbReference type="ARBA" id="ARBA00023065"/>
    </source>
</evidence>
<evidence type="ECO:0000256" key="6">
    <source>
        <dbReference type="ARBA" id="ARBA00023053"/>
    </source>
</evidence>
<feature type="transmembrane region" description="Helical" evidence="12">
    <location>
        <begin position="65"/>
        <end position="85"/>
    </location>
</feature>
<gene>
    <name evidence="12" type="primary">fluC</name>
    <name evidence="12" type="synonym">crcB</name>
    <name evidence="13" type="ORF">Lspi_0293</name>
</gene>
<comment type="function">
    <text evidence="12">Fluoride-specific ion channel. Important for reducing fluoride concentration in the cell, thus reducing its toxicity.</text>
</comment>
<dbReference type="GO" id="GO:0140114">
    <property type="term" value="P:cellular detoxification of fluoride"/>
    <property type="evidence" value="ECO:0007669"/>
    <property type="project" value="UniProtKB-UniRule"/>
</dbReference>
<evidence type="ECO:0000256" key="12">
    <source>
        <dbReference type="HAMAP-Rule" id="MF_00454"/>
    </source>
</evidence>
<feature type="binding site" evidence="12">
    <location>
        <position position="76"/>
    </location>
    <ligand>
        <name>Na(+)</name>
        <dbReference type="ChEBI" id="CHEBI:29101"/>
        <note>structural</note>
    </ligand>
</feature>
<evidence type="ECO:0000313" key="14">
    <source>
        <dbReference type="Proteomes" id="UP000054877"/>
    </source>
</evidence>
<dbReference type="Pfam" id="PF02537">
    <property type="entry name" value="CRCB"/>
    <property type="match status" value="1"/>
</dbReference>
<keyword evidence="5 12" id="KW-1133">Transmembrane helix</keyword>
<comment type="subcellular location">
    <subcellularLocation>
        <location evidence="1 12">Cell membrane</location>
        <topology evidence="1 12">Multi-pass membrane protein</topology>
    </subcellularLocation>
</comment>
<dbReference type="RefSeq" id="WP_065238357.1">
    <property type="nucleotide sequence ID" value="NZ_CAAAII010000011.1"/>
</dbReference>
<evidence type="ECO:0000313" key="13">
    <source>
        <dbReference type="EMBL" id="KTD65874.1"/>
    </source>
</evidence>
<comment type="catalytic activity">
    <reaction evidence="11">
        <text>fluoride(in) = fluoride(out)</text>
        <dbReference type="Rhea" id="RHEA:76159"/>
        <dbReference type="ChEBI" id="CHEBI:17051"/>
    </reaction>
    <physiologicalReaction direction="left-to-right" evidence="11">
        <dbReference type="Rhea" id="RHEA:76160"/>
    </physiologicalReaction>
</comment>
<dbReference type="STRING" id="452.Lspi_0293"/>
<dbReference type="HAMAP" id="MF_00454">
    <property type="entry name" value="FluC"/>
    <property type="match status" value="1"/>
</dbReference>
<protein>
    <recommendedName>
        <fullName evidence="12">Fluoride-specific ion channel FluC</fullName>
    </recommendedName>
</protein>
<evidence type="ECO:0000256" key="11">
    <source>
        <dbReference type="ARBA" id="ARBA00035585"/>
    </source>
</evidence>
<evidence type="ECO:0000256" key="2">
    <source>
        <dbReference type="ARBA" id="ARBA00022475"/>
    </source>
</evidence>
<proteinExistence type="inferred from homology"/>
<keyword evidence="2 12" id="KW-1003">Cell membrane</keyword>
<feature type="binding site" evidence="12">
    <location>
        <position position="79"/>
    </location>
    <ligand>
        <name>Na(+)</name>
        <dbReference type="ChEBI" id="CHEBI:29101"/>
        <note>structural</note>
    </ligand>
</feature>
<dbReference type="Proteomes" id="UP000054877">
    <property type="component" value="Unassembled WGS sequence"/>
</dbReference>
<keyword evidence="4 12" id="KW-0812">Transmembrane</keyword>
<evidence type="ECO:0000256" key="1">
    <source>
        <dbReference type="ARBA" id="ARBA00004651"/>
    </source>
</evidence>
<evidence type="ECO:0000256" key="9">
    <source>
        <dbReference type="ARBA" id="ARBA00023303"/>
    </source>
</evidence>
<sequence length="130" mass="14076">MFTAIVAVACGGALGATARFLTVTFARFAFGGDYPIGTLMVNSLGSFLAGLIMILLLERFPVSDYWHLFLVVGFLGAFTTFSSYSWETWMLYQNKDIVFAALNILCNNIFALGLALSGIILGRWIGGTAL</sequence>
<evidence type="ECO:0000256" key="5">
    <source>
        <dbReference type="ARBA" id="ARBA00022989"/>
    </source>
</evidence>
<dbReference type="PANTHER" id="PTHR28259">
    <property type="entry name" value="FLUORIDE EXPORT PROTEIN 1-RELATED"/>
    <property type="match status" value="1"/>
</dbReference>
<dbReference type="GO" id="GO:0005886">
    <property type="term" value="C:plasma membrane"/>
    <property type="evidence" value="ECO:0007669"/>
    <property type="project" value="UniProtKB-SubCell"/>
</dbReference>
<keyword evidence="9 12" id="KW-0407">Ion channel</keyword>
<dbReference type="GO" id="GO:0046872">
    <property type="term" value="F:metal ion binding"/>
    <property type="evidence" value="ECO:0007669"/>
    <property type="project" value="UniProtKB-KW"/>
</dbReference>
<dbReference type="PATRIC" id="fig|452.5.peg.326"/>
<dbReference type="NCBIfam" id="TIGR00494">
    <property type="entry name" value="crcB"/>
    <property type="match status" value="1"/>
</dbReference>
<keyword evidence="12" id="KW-0813">Transport</keyword>
<keyword evidence="7 12" id="KW-0406">Ion transport</keyword>
<keyword evidence="6 12" id="KW-0915">Sodium</keyword>
<dbReference type="GO" id="GO:0062054">
    <property type="term" value="F:fluoride channel activity"/>
    <property type="evidence" value="ECO:0007669"/>
    <property type="project" value="UniProtKB-UniRule"/>
</dbReference>
<dbReference type="EMBL" id="LNYX01000004">
    <property type="protein sequence ID" value="KTD65874.1"/>
    <property type="molecule type" value="Genomic_DNA"/>
</dbReference>
<evidence type="ECO:0000256" key="4">
    <source>
        <dbReference type="ARBA" id="ARBA00022692"/>
    </source>
</evidence>
<feature type="transmembrane region" description="Helical" evidence="12">
    <location>
        <begin position="97"/>
        <end position="121"/>
    </location>
</feature>
<evidence type="ECO:0000256" key="3">
    <source>
        <dbReference type="ARBA" id="ARBA00022519"/>
    </source>
</evidence>
<keyword evidence="14" id="KW-1185">Reference proteome</keyword>
<keyword evidence="12" id="KW-0479">Metal-binding</keyword>
<dbReference type="PANTHER" id="PTHR28259:SF1">
    <property type="entry name" value="FLUORIDE EXPORT PROTEIN 1-RELATED"/>
    <property type="match status" value="1"/>
</dbReference>
<keyword evidence="8 12" id="KW-0472">Membrane</keyword>
<keyword evidence="3" id="KW-0997">Cell inner membrane</keyword>
<comment type="similarity">
    <text evidence="10 12">Belongs to the fluoride channel Fluc/FEX (TC 1.A.43) family.</text>
</comment>